<dbReference type="InterPro" id="IPR007037">
    <property type="entry name" value="SIP_rossman_dom"/>
</dbReference>
<name>A0ABS4Q6X7_9NOCA</name>
<gene>
    <name evidence="2" type="ORF">BJ987_000348</name>
</gene>
<dbReference type="Pfam" id="PF04954">
    <property type="entry name" value="SIP"/>
    <property type="match status" value="1"/>
</dbReference>
<dbReference type="SUPFAM" id="SSF63380">
    <property type="entry name" value="Riboflavin synthase domain-like"/>
    <property type="match status" value="1"/>
</dbReference>
<dbReference type="Gene3D" id="3.40.50.80">
    <property type="entry name" value="Nucleotide-binding domain of ferredoxin-NADP reductase (FNR) module"/>
    <property type="match status" value="1"/>
</dbReference>
<dbReference type="InterPro" id="IPR039374">
    <property type="entry name" value="SIP_fam"/>
</dbReference>
<dbReference type="PANTHER" id="PTHR30157">
    <property type="entry name" value="FERRIC REDUCTASE, NADPH-DEPENDENT"/>
    <property type="match status" value="1"/>
</dbReference>
<organism evidence="2 3">
    <name type="scientific">Nocardia goodfellowii</name>
    <dbReference type="NCBI Taxonomy" id="882446"/>
    <lineage>
        <taxon>Bacteria</taxon>
        <taxon>Bacillati</taxon>
        <taxon>Actinomycetota</taxon>
        <taxon>Actinomycetes</taxon>
        <taxon>Mycobacteriales</taxon>
        <taxon>Nocardiaceae</taxon>
        <taxon>Nocardia</taxon>
    </lineage>
</organism>
<dbReference type="RefSeq" id="WP_209884053.1">
    <property type="nucleotide sequence ID" value="NZ_JAGGMR010000001.1"/>
</dbReference>
<dbReference type="InterPro" id="IPR017927">
    <property type="entry name" value="FAD-bd_FR_type"/>
</dbReference>
<evidence type="ECO:0000313" key="3">
    <source>
        <dbReference type="Proteomes" id="UP001519325"/>
    </source>
</evidence>
<evidence type="ECO:0000313" key="2">
    <source>
        <dbReference type="EMBL" id="MBP2187447.1"/>
    </source>
</evidence>
<accession>A0ABS4Q6X7</accession>
<dbReference type="InterPro" id="IPR017938">
    <property type="entry name" value="Riboflavin_synthase-like_b-brl"/>
</dbReference>
<dbReference type="Proteomes" id="UP001519325">
    <property type="component" value="Unassembled WGS sequence"/>
</dbReference>
<dbReference type="InterPro" id="IPR013113">
    <property type="entry name" value="SIP_FAD-bd"/>
</dbReference>
<dbReference type="PROSITE" id="PS51384">
    <property type="entry name" value="FAD_FR"/>
    <property type="match status" value="1"/>
</dbReference>
<sequence length="237" mass="26866">MGRGFNGVMVKAWGGQDYRLTVRSSEFITDNYVRLGFDADGLLADHPQYPTQYVRVWIPDTGSDKLHHRAFTLIDQDPDNDRLFIEFALHHGPAADWARNAAPGDQLDVSVLNYDAKSRLPETVPSEYLIFGDTASLPAINSLLDAIGDTPARVFLEWQHESDRTLPLRNKPHHEVTWLQRVDDGRLMREKAQEITCPDGAFAWVACCGQTTRSIVKTFKNVHALPKTALKYQAYWK</sequence>
<dbReference type="InterPro" id="IPR039261">
    <property type="entry name" value="FNR_nucleotide-bd"/>
</dbReference>
<protein>
    <submittedName>
        <fullName evidence="2">NADPH-dependent ferric siderophore reductase</fullName>
    </submittedName>
</protein>
<keyword evidence="3" id="KW-1185">Reference proteome</keyword>
<dbReference type="PANTHER" id="PTHR30157:SF0">
    <property type="entry name" value="NADPH-DEPENDENT FERRIC-CHELATE REDUCTASE"/>
    <property type="match status" value="1"/>
</dbReference>
<dbReference type="CDD" id="cd06193">
    <property type="entry name" value="siderophore_interacting"/>
    <property type="match status" value="1"/>
</dbReference>
<dbReference type="Gene3D" id="2.40.30.10">
    <property type="entry name" value="Translation factors"/>
    <property type="match status" value="1"/>
</dbReference>
<proteinExistence type="predicted"/>
<reference evidence="2 3" key="1">
    <citation type="submission" date="2021-03" db="EMBL/GenBank/DDBJ databases">
        <title>Sequencing the genomes of 1000 actinobacteria strains.</title>
        <authorList>
            <person name="Klenk H.-P."/>
        </authorList>
    </citation>
    <scope>NUCLEOTIDE SEQUENCE [LARGE SCALE GENOMIC DNA]</scope>
    <source>
        <strain evidence="2 3">DSM 45516</strain>
    </source>
</reference>
<dbReference type="EMBL" id="JAGGMR010000001">
    <property type="protein sequence ID" value="MBP2187447.1"/>
    <property type="molecule type" value="Genomic_DNA"/>
</dbReference>
<evidence type="ECO:0000259" key="1">
    <source>
        <dbReference type="PROSITE" id="PS51384"/>
    </source>
</evidence>
<comment type="caution">
    <text evidence="2">The sequence shown here is derived from an EMBL/GenBank/DDBJ whole genome shotgun (WGS) entry which is preliminary data.</text>
</comment>
<dbReference type="Pfam" id="PF08021">
    <property type="entry name" value="FAD_binding_9"/>
    <property type="match status" value="1"/>
</dbReference>
<feature type="domain" description="FAD-binding FR-type" evidence="1">
    <location>
        <begin position="15"/>
        <end position="121"/>
    </location>
</feature>